<dbReference type="CDD" id="cd12828">
    <property type="entry name" value="TmCorA-like_1"/>
    <property type="match status" value="1"/>
</dbReference>
<keyword evidence="3 8" id="KW-0813">Transport</keyword>
<reference evidence="10" key="1">
    <citation type="journal article" date="2019" name="Int. J. Syst. Evol. Microbiol.">
        <title>The Global Catalogue of Microorganisms (GCM) 10K type strain sequencing project: providing services to taxonomists for standard genome sequencing and annotation.</title>
        <authorList>
            <consortium name="The Broad Institute Genomics Platform"/>
            <consortium name="The Broad Institute Genome Sequencing Center for Infectious Disease"/>
            <person name="Wu L."/>
            <person name="Ma J."/>
        </authorList>
    </citation>
    <scope>NUCLEOTIDE SEQUENCE [LARGE SCALE GENOMIC DNA]</scope>
    <source>
        <strain evidence="10">CCUG 60527</strain>
    </source>
</reference>
<dbReference type="InterPro" id="IPR002523">
    <property type="entry name" value="MgTranspt_CorA/ZnTranspt_ZntB"/>
</dbReference>
<keyword evidence="8" id="KW-0460">Magnesium</keyword>
<dbReference type="SUPFAM" id="SSF143865">
    <property type="entry name" value="CorA soluble domain-like"/>
    <property type="match status" value="1"/>
</dbReference>
<comment type="subcellular location">
    <subcellularLocation>
        <location evidence="1">Cell membrane</location>
        <topology evidence="1">Multi-pass membrane protein</topology>
    </subcellularLocation>
    <subcellularLocation>
        <location evidence="8">Membrane</location>
        <topology evidence="8">Multi-pass membrane protein</topology>
    </subcellularLocation>
</comment>
<proteinExistence type="inferred from homology"/>
<evidence type="ECO:0000256" key="7">
    <source>
        <dbReference type="ARBA" id="ARBA00023136"/>
    </source>
</evidence>
<keyword evidence="6 8" id="KW-1133">Transmembrane helix</keyword>
<evidence type="ECO:0000256" key="5">
    <source>
        <dbReference type="ARBA" id="ARBA00022692"/>
    </source>
</evidence>
<comment type="caution">
    <text evidence="9">The sequence shown here is derived from an EMBL/GenBank/DDBJ whole genome shotgun (WGS) entry which is preliminary data.</text>
</comment>
<dbReference type="PANTHER" id="PTHR46494">
    <property type="entry name" value="CORA FAMILY METAL ION TRANSPORTER (EUROFUNG)"/>
    <property type="match status" value="1"/>
</dbReference>
<evidence type="ECO:0000256" key="3">
    <source>
        <dbReference type="ARBA" id="ARBA00022448"/>
    </source>
</evidence>
<keyword evidence="8" id="KW-0406">Ion transport</keyword>
<keyword evidence="7 8" id="KW-0472">Membrane</keyword>
<sequence>MQTIKKPRFIIKQTNTAGQVPGKIIFVGEQKQTDVFIELIAYNEKEYVETTLQSIDEVFEYQQKFKNVWVNIDGLHDTKFINYVGSLFGIHTLILEDIVHTGQIPRVDIEESFMFTVIKMLSIQKQTRELNAEQISMYLSKGILLTFQEKDGDVFEPVRDRIRNAKGRIRKFGLTYLKYSLLDTIVDNYNFLMEIFGANIEDLEDKILLQPNNNILQEINRNKIELNFFRKAIRPAKEAILSFKHFKTDLINREEQLFFNDLNDAVRQANDSVESYKSMLSEQLTVYSTNVNNRLNDIMKVLTIFSAVFIPITFIAGIYGTNFENIPELGYKNGYYYMWLFIITIAIAMLGYFKYKKWF</sequence>
<dbReference type="Proteomes" id="UP001597062">
    <property type="component" value="Unassembled WGS sequence"/>
</dbReference>
<dbReference type="Pfam" id="PF01544">
    <property type="entry name" value="CorA"/>
    <property type="match status" value="1"/>
</dbReference>
<dbReference type="Gene3D" id="3.30.460.20">
    <property type="entry name" value="CorA soluble domain-like"/>
    <property type="match status" value="1"/>
</dbReference>
<dbReference type="EMBL" id="JBHTJR010000014">
    <property type="protein sequence ID" value="MFD0991803.1"/>
    <property type="molecule type" value="Genomic_DNA"/>
</dbReference>
<dbReference type="Gene3D" id="1.20.58.340">
    <property type="entry name" value="Magnesium transport protein CorA, transmembrane region"/>
    <property type="match status" value="2"/>
</dbReference>
<evidence type="ECO:0000256" key="6">
    <source>
        <dbReference type="ARBA" id="ARBA00022989"/>
    </source>
</evidence>
<evidence type="ECO:0000313" key="9">
    <source>
        <dbReference type="EMBL" id="MFD0991803.1"/>
    </source>
</evidence>
<name>A0ABW3JQD1_9FLAO</name>
<dbReference type="PANTHER" id="PTHR46494:SF1">
    <property type="entry name" value="CORA FAMILY METAL ION TRANSPORTER (EUROFUNG)"/>
    <property type="match status" value="1"/>
</dbReference>
<dbReference type="InterPro" id="IPR004488">
    <property type="entry name" value="Mg/Co-transport_prot_CorA"/>
</dbReference>
<keyword evidence="10" id="KW-1185">Reference proteome</keyword>
<keyword evidence="4 8" id="KW-1003">Cell membrane</keyword>
<feature type="transmembrane region" description="Helical" evidence="8">
    <location>
        <begin position="301"/>
        <end position="322"/>
    </location>
</feature>
<accession>A0ABW3JQD1</accession>
<evidence type="ECO:0000256" key="1">
    <source>
        <dbReference type="ARBA" id="ARBA00004651"/>
    </source>
</evidence>
<comment type="similarity">
    <text evidence="2 8">Belongs to the CorA metal ion transporter (MIT) (TC 1.A.35) family.</text>
</comment>
<keyword evidence="5 8" id="KW-0812">Transmembrane</keyword>
<organism evidence="9 10">
    <name type="scientific">Tenacibaculum geojense</name>
    <dbReference type="NCBI Taxonomy" id="915352"/>
    <lineage>
        <taxon>Bacteria</taxon>
        <taxon>Pseudomonadati</taxon>
        <taxon>Bacteroidota</taxon>
        <taxon>Flavobacteriia</taxon>
        <taxon>Flavobacteriales</taxon>
        <taxon>Flavobacteriaceae</taxon>
        <taxon>Tenacibaculum</taxon>
    </lineage>
</organism>
<evidence type="ECO:0000313" key="10">
    <source>
        <dbReference type="Proteomes" id="UP001597062"/>
    </source>
</evidence>
<dbReference type="InterPro" id="IPR045863">
    <property type="entry name" value="CorA_TM1_TM2"/>
</dbReference>
<dbReference type="InterPro" id="IPR045861">
    <property type="entry name" value="CorA_cytoplasmic_dom"/>
</dbReference>
<evidence type="ECO:0000256" key="4">
    <source>
        <dbReference type="ARBA" id="ARBA00022475"/>
    </source>
</evidence>
<dbReference type="SUPFAM" id="SSF144083">
    <property type="entry name" value="Magnesium transport protein CorA, transmembrane region"/>
    <property type="match status" value="1"/>
</dbReference>
<gene>
    <name evidence="8 9" type="primary">corA</name>
    <name evidence="9" type="ORF">ACFQ1U_01180</name>
</gene>
<dbReference type="RefSeq" id="WP_386104447.1">
    <property type="nucleotide sequence ID" value="NZ_JBHTJR010000014.1"/>
</dbReference>
<protein>
    <recommendedName>
        <fullName evidence="8">Magnesium transport protein CorA</fullName>
    </recommendedName>
</protein>
<dbReference type="NCBIfam" id="TIGR00383">
    <property type="entry name" value="corA"/>
    <property type="match status" value="1"/>
</dbReference>
<evidence type="ECO:0000256" key="2">
    <source>
        <dbReference type="ARBA" id="ARBA00009765"/>
    </source>
</evidence>
<evidence type="ECO:0000256" key="8">
    <source>
        <dbReference type="RuleBase" id="RU362010"/>
    </source>
</evidence>
<comment type="function">
    <text evidence="8">Mediates influx of magnesium ions.</text>
</comment>
<feature type="transmembrane region" description="Helical" evidence="8">
    <location>
        <begin position="334"/>
        <end position="353"/>
    </location>
</feature>